<name>A0ABT8C6E9_9BACT</name>
<dbReference type="Proteomes" id="UP001236663">
    <property type="component" value="Unassembled WGS sequence"/>
</dbReference>
<evidence type="ECO:0000256" key="1">
    <source>
        <dbReference type="ARBA" id="ARBA00022729"/>
    </source>
</evidence>
<feature type="domain" description="Calcineurin-like phosphoesterase" evidence="2">
    <location>
        <begin position="299"/>
        <end position="485"/>
    </location>
</feature>
<protein>
    <submittedName>
        <fullName evidence="3">Metallophosphoesterase</fullName>
    </submittedName>
</protein>
<dbReference type="Gene3D" id="3.60.21.10">
    <property type="match status" value="1"/>
</dbReference>
<dbReference type="SUPFAM" id="SSF56300">
    <property type="entry name" value="Metallo-dependent phosphatases"/>
    <property type="match status" value="1"/>
</dbReference>
<dbReference type="RefSeq" id="WP_163385128.1">
    <property type="nucleotide sequence ID" value="NZ_JAUFQS010000006.1"/>
</dbReference>
<evidence type="ECO:0000259" key="2">
    <source>
        <dbReference type="Pfam" id="PF00149"/>
    </source>
</evidence>
<sequence length="559" mass="63617">MRFRNCLAWAILFLPACQSDPAVPTYLEPFLAQERKVAGMFPSEFPKEPLMNLDSGWVFLGRDSIAGIHRDWPDQFSHPKTVSLPHRLPLPNHSMWYSWEGMLEPGILLVDADDGVQCWVNEKRILRSDDGDFFEVEATGKTELGLRVVNNAMAGGLRRVQFFSQTAYQFWKGKRKQIIDGILVDRKLELLQDPDLKQDWEGMSYPELNALLADYPILLTPPVLIWGTDGRPYVRWVSESPGTAILRPEQGEEILIESTNGVFTHEMETGSNITFHLYQGKSYHGSFSIKANSVSDSIKLALWGDSQGGWETFREVADAISTHQADLSVGAGDLVNNGSEEWAYPRFLQLLYRMQTPQLLVPGNHDYDGYYDDLHAIKMNKYLFQPETPTYGMLRFGPAAILTLDPNINFPVSVPDETTQWEWLKEQLDSDTWKNAPWKIIVLHQPPYSQGWPGYQGEWTIRQLLEPYFHRGLVDLVLAGHTHDYERLSRNFSGNPVHFLVVGGAGGGLEPEGAQSNVPQMDRLIKKHHYGIFEVKAGRMHFKAYDLEGNILDELIVRK</sequence>
<dbReference type="EMBL" id="JAUFQS010000006">
    <property type="protein sequence ID" value="MDN3687599.1"/>
    <property type="molecule type" value="Genomic_DNA"/>
</dbReference>
<dbReference type="InterPro" id="IPR029052">
    <property type="entry name" value="Metallo-depent_PP-like"/>
</dbReference>
<dbReference type="PANTHER" id="PTHR22953">
    <property type="entry name" value="ACID PHOSPHATASE RELATED"/>
    <property type="match status" value="1"/>
</dbReference>
<dbReference type="InterPro" id="IPR004843">
    <property type="entry name" value="Calcineurin-like_PHP"/>
</dbReference>
<keyword evidence="4" id="KW-1185">Reference proteome</keyword>
<organism evidence="3 4">
    <name type="scientific">Cyclobacterium jeungdonense</name>
    <dbReference type="NCBI Taxonomy" id="708087"/>
    <lineage>
        <taxon>Bacteria</taxon>
        <taxon>Pseudomonadati</taxon>
        <taxon>Bacteroidota</taxon>
        <taxon>Cytophagia</taxon>
        <taxon>Cytophagales</taxon>
        <taxon>Cyclobacteriaceae</taxon>
        <taxon>Cyclobacterium</taxon>
    </lineage>
</organism>
<reference evidence="4" key="1">
    <citation type="journal article" date="2019" name="Int. J. Syst. Evol. Microbiol.">
        <title>The Global Catalogue of Microorganisms (GCM) 10K type strain sequencing project: providing services to taxonomists for standard genome sequencing and annotation.</title>
        <authorList>
            <consortium name="The Broad Institute Genomics Platform"/>
            <consortium name="The Broad Institute Genome Sequencing Center for Infectious Disease"/>
            <person name="Wu L."/>
            <person name="Ma J."/>
        </authorList>
    </citation>
    <scope>NUCLEOTIDE SEQUENCE [LARGE SCALE GENOMIC DNA]</scope>
    <source>
        <strain evidence="4">CECT 7706</strain>
    </source>
</reference>
<evidence type="ECO:0000313" key="3">
    <source>
        <dbReference type="EMBL" id="MDN3687599.1"/>
    </source>
</evidence>
<gene>
    <name evidence="3" type="ORF">QWZ15_07160</name>
</gene>
<proteinExistence type="predicted"/>
<dbReference type="Pfam" id="PF00149">
    <property type="entry name" value="Metallophos"/>
    <property type="match status" value="1"/>
</dbReference>
<dbReference type="PANTHER" id="PTHR22953:SF153">
    <property type="entry name" value="PURPLE ACID PHOSPHATASE"/>
    <property type="match status" value="1"/>
</dbReference>
<accession>A0ABT8C6E9</accession>
<keyword evidence="1" id="KW-0732">Signal</keyword>
<comment type="caution">
    <text evidence="3">The sequence shown here is derived from an EMBL/GenBank/DDBJ whole genome shotgun (WGS) entry which is preliminary data.</text>
</comment>
<evidence type="ECO:0000313" key="4">
    <source>
        <dbReference type="Proteomes" id="UP001236663"/>
    </source>
</evidence>
<dbReference type="InterPro" id="IPR039331">
    <property type="entry name" value="PAPs-like"/>
</dbReference>